<comment type="caution">
    <text evidence="2">The sequence shown here is derived from an EMBL/GenBank/DDBJ whole genome shotgun (WGS) entry which is preliminary data.</text>
</comment>
<name>A0ABU4EKP4_9GAMM</name>
<reference evidence="2 3" key="1">
    <citation type="submission" date="2023-10" db="EMBL/GenBank/DDBJ databases">
        <title>Clonality and diversity in the soft rot Dickeya solani phytopathogen.</title>
        <authorList>
            <person name="Pedron J."/>
            <person name="Van Gijisegem F."/>
            <person name="Portier P."/>
            <person name="Taghouti G."/>
        </authorList>
    </citation>
    <scope>NUCLEOTIDE SEQUENCE [LARGE SCALE GENOMIC DNA]</scope>
    <source>
        <strain evidence="2 3">FVG2-MFV017-A9</strain>
    </source>
</reference>
<organism evidence="2 3">
    <name type="scientific">Dickeya solani</name>
    <dbReference type="NCBI Taxonomy" id="1089444"/>
    <lineage>
        <taxon>Bacteria</taxon>
        <taxon>Pseudomonadati</taxon>
        <taxon>Pseudomonadota</taxon>
        <taxon>Gammaproteobacteria</taxon>
        <taxon>Enterobacterales</taxon>
        <taxon>Pectobacteriaceae</taxon>
        <taxon>Dickeya</taxon>
    </lineage>
</organism>
<keyword evidence="1" id="KW-0175">Coiled coil</keyword>
<proteinExistence type="predicted"/>
<gene>
    <name evidence="2" type="ORF">RUJ08_21165</name>
</gene>
<dbReference type="Proteomes" id="UP001187868">
    <property type="component" value="Unassembled WGS sequence"/>
</dbReference>
<evidence type="ECO:0000256" key="1">
    <source>
        <dbReference type="SAM" id="Coils"/>
    </source>
</evidence>
<evidence type="ECO:0000313" key="2">
    <source>
        <dbReference type="EMBL" id="MDV7044636.1"/>
    </source>
</evidence>
<accession>A0ABU4EKP4</accession>
<keyword evidence="3" id="KW-1185">Reference proteome</keyword>
<protein>
    <recommendedName>
        <fullName evidence="4">DUF1488 domain-containing protein</fullName>
    </recommendedName>
</protein>
<dbReference type="RefSeq" id="WP_057082878.1">
    <property type="nucleotide sequence ID" value="NZ_CP104920.1"/>
</dbReference>
<evidence type="ECO:0000313" key="3">
    <source>
        <dbReference type="Proteomes" id="UP001187868"/>
    </source>
</evidence>
<dbReference type="EMBL" id="JAWLLM010000031">
    <property type="protein sequence ID" value="MDV7044636.1"/>
    <property type="molecule type" value="Genomic_DNA"/>
</dbReference>
<sequence>MSSLNPGNVYIEISHNQAGGFSLCISDDDSGFRISGAKVGGCEVLKRFEINAKELIAEIKNYTNKKKVAQHDQQTDK</sequence>
<evidence type="ECO:0008006" key="4">
    <source>
        <dbReference type="Google" id="ProtNLM"/>
    </source>
</evidence>
<feature type="coiled-coil region" evidence="1">
    <location>
        <begin position="45"/>
        <end position="72"/>
    </location>
</feature>